<proteinExistence type="predicted"/>
<feature type="compositionally biased region" description="Basic residues" evidence="1">
    <location>
        <begin position="1"/>
        <end position="13"/>
    </location>
</feature>
<accession>A0A7G9SMC8</accession>
<dbReference type="InterPro" id="IPR036520">
    <property type="entry name" value="UPF0759_sf"/>
</dbReference>
<dbReference type="Gene3D" id="3.20.20.410">
    <property type="entry name" value="Protein of unknown function UPF0759"/>
    <property type="match status" value="1"/>
</dbReference>
<evidence type="ECO:0000313" key="3">
    <source>
        <dbReference type="Proteomes" id="UP000515804"/>
    </source>
</evidence>
<dbReference type="InterPro" id="IPR002763">
    <property type="entry name" value="DUF72"/>
</dbReference>
<feature type="region of interest" description="Disordered" evidence="1">
    <location>
        <begin position="1"/>
        <end position="25"/>
    </location>
</feature>
<dbReference type="Pfam" id="PF01904">
    <property type="entry name" value="DUF72"/>
    <property type="match status" value="1"/>
</dbReference>
<dbReference type="KEGG" id="tcn:H9L16_09745"/>
<evidence type="ECO:0000313" key="2">
    <source>
        <dbReference type="EMBL" id="QNN69003.1"/>
    </source>
</evidence>
<dbReference type="AlphaFoldDB" id="A0A7G9SMC8"/>
<keyword evidence="3" id="KW-1185">Reference proteome</keyword>
<name>A0A7G9SMC8_9GAMM</name>
<dbReference type="PANTHER" id="PTHR30348">
    <property type="entry name" value="UNCHARACTERIZED PROTEIN YECE"/>
    <property type="match status" value="1"/>
</dbReference>
<sequence length="363" mass="40976">MGQGHRPARRDRRPRNPERLRGRGRRRCALRARRRRRRNHRHRHRRPALWRPRLRLQGSGRPLLVVRQLRPVGGTRRRMNLFPDTAADANDWTTRQVEPVDGIRIGIGGWTYVPWRDNFYPKGLVQRRELEYASRHLSCIEINGTYYGAQKPSTYAKWRDETPEGFVFSAKAPMRIMQSKALAKTGPQVEDFIGGISTLGDRLGPLLWQFDAGLKLERVSFQAFCELLPREADGRALRHVLDVRDAGFIDADFIALARTHGFATVFTDSPEHPSFADVTAGFVYARLMRSRSDIATGYPAGELAAWAARARLWAGGGEPGDLPKIVDDAAPATPREVFIQFISAAKERNPAAAMALQAKLARG</sequence>
<dbReference type="EMBL" id="CP060719">
    <property type="protein sequence ID" value="QNN69003.1"/>
    <property type="molecule type" value="Genomic_DNA"/>
</dbReference>
<gene>
    <name evidence="2" type="ORF">H9L16_09745</name>
</gene>
<organism evidence="2 3">
    <name type="scientific">Thermomonas carbonis</name>
    <dbReference type="NCBI Taxonomy" id="1463158"/>
    <lineage>
        <taxon>Bacteria</taxon>
        <taxon>Pseudomonadati</taxon>
        <taxon>Pseudomonadota</taxon>
        <taxon>Gammaproteobacteria</taxon>
        <taxon>Lysobacterales</taxon>
        <taxon>Lysobacteraceae</taxon>
        <taxon>Thermomonas</taxon>
    </lineage>
</organism>
<reference evidence="2 3" key="1">
    <citation type="submission" date="2020-08" db="EMBL/GenBank/DDBJ databases">
        <title>Genome sequence of Thermomonas carbonis KCTC 42013T.</title>
        <authorList>
            <person name="Hyun D.-W."/>
            <person name="Bae J.-W."/>
        </authorList>
    </citation>
    <scope>NUCLEOTIDE SEQUENCE [LARGE SCALE GENOMIC DNA]</scope>
    <source>
        <strain evidence="2 3">KCTC 42013</strain>
    </source>
</reference>
<evidence type="ECO:0000256" key="1">
    <source>
        <dbReference type="SAM" id="MobiDB-lite"/>
    </source>
</evidence>
<dbReference type="PANTHER" id="PTHR30348:SF4">
    <property type="entry name" value="DUF72 DOMAIN-CONTAINING PROTEIN"/>
    <property type="match status" value="1"/>
</dbReference>
<protein>
    <submittedName>
        <fullName evidence="2">DUF72 domain-containing protein</fullName>
    </submittedName>
</protein>
<dbReference type="Proteomes" id="UP000515804">
    <property type="component" value="Chromosome"/>
</dbReference>
<dbReference type="SUPFAM" id="SSF117396">
    <property type="entry name" value="TM1631-like"/>
    <property type="match status" value="1"/>
</dbReference>